<keyword evidence="2" id="KW-0808">Transferase</keyword>
<evidence type="ECO:0000256" key="5">
    <source>
        <dbReference type="ARBA" id="ARBA00022840"/>
    </source>
</evidence>
<feature type="region of interest" description="Disordered" evidence="7">
    <location>
        <begin position="514"/>
        <end position="559"/>
    </location>
</feature>
<dbReference type="Pfam" id="PF00069">
    <property type="entry name" value="Pkinase"/>
    <property type="match status" value="1"/>
</dbReference>
<keyword evidence="5 6" id="KW-0067">ATP-binding</keyword>
<dbReference type="InterPro" id="IPR008271">
    <property type="entry name" value="Ser/Thr_kinase_AS"/>
</dbReference>
<dbReference type="PANTHER" id="PTHR24345">
    <property type="entry name" value="SERINE/THREONINE-PROTEIN KINASE PLK"/>
    <property type="match status" value="1"/>
</dbReference>
<feature type="binding site" evidence="6">
    <location>
        <position position="187"/>
    </location>
    <ligand>
        <name>ATP</name>
        <dbReference type="ChEBI" id="CHEBI:30616"/>
    </ligand>
</feature>
<evidence type="ECO:0000256" key="2">
    <source>
        <dbReference type="ARBA" id="ARBA00022679"/>
    </source>
</evidence>
<dbReference type="Gene3D" id="3.30.200.20">
    <property type="entry name" value="Phosphorylase Kinase, domain 1"/>
    <property type="match status" value="1"/>
</dbReference>
<feature type="compositionally biased region" description="Polar residues" evidence="7">
    <location>
        <begin position="534"/>
        <end position="548"/>
    </location>
</feature>
<dbReference type="Proteomes" id="UP000039865">
    <property type="component" value="Unassembled WGS sequence"/>
</dbReference>
<dbReference type="InterPro" id="IPR000719">
    <property type="entry name" value="Prot_kinase_dom"/>
</dbReference>
<evidence type="ECO:0000256" key="1">
    <source>
        <dbReference type="ARBA" id="ARBA00022527"/>
    </source>
</evidence>
<gene>
    <name evidence="9" type="primary">Contig13313.g14203</name>
    <name evidence="9" type="ORF">STYLEM_16689</name>
</gene>
<protein>
    <submittedName>
        <fullName evidence="9">Serine threonine protein kinase</fullName>
    </submittedName>
</protein>
<organism evidence="9 10">
    <name type="scientific">Stylonychia lemnae</name>
    <name type="common">Ciliate</name>
    <dbReference type="NCBI Taxonomy" id="5949"/>
    <lineage>
        <taxon>Eukaryota</taxon>
        <taxon>Sar</taxon>
        <taxon>Alveolata</taxon>
        <taxon>Ciliophora</taxon>
        <taxon>Intramacronucleata</taxon>
        <taxon>Spirotrichea</taxon>
        <taxon>Stichotrichia</taxon>
        <taxon>Sporadotrichida</taxon>
        <taxon>Oxytrichidae</taxon>
        <taxon>Stylonychinae</taxon>
        <taxon>Stylonychia</taxon>
    </lineage>
</organism>
<dbReference type="GO" id="GO:0005524">
    <property type="term" value="F:ATP binding"/>
    <property type="evidence" value="ECO:0007669"/>
    <property type="project" value="UniProtKB-UniRule"/>
</dbReference>
<dbReference type="EMBL" id="CCKQ01015746">
    <property type="protein sequence ID" value="CDW87583.1"/>
    <property type="molecule type" value="Genomic_DNA"/>
</dbReference>
<dbReference type="PROSITE" id="PS00107">
    <property type="entry name" value="PROTEIN_KINASE_ATP"/>
    <property type="match status" value="1"/>
</dbReference>
<dbReference type="OMA" id="CGEPPFN"/>
<evidence type="ECO:0000256" key="3">
    <source>
        <dbReference type="ARBA" id="ARBA00022741"/>
    </source>
</evidence>
<reference evidence="9 10" key="1">
    <citation type="submission" date="2014-06" db="EMBL/GenBank/DDBJ databases">
        <authorList>
            <person name="Swart Estienne"/>
        </authorList>
    </citation>
    <scope>NUCLEOTIDE SEQUENCE [LARGE SCALE GENOMIC DNA]</scope>
    <source>
        <strain evidence="9 10">130c</strain>
    </source>
</reference>
<dbReference type="GO" id="GO:0004674">
    <property type="term" value="F:protein serine/threonine kinase activity"/>
    <property type="evidence" value="ECO:0007669"/>
    <property type="project" value="UniProtKB-KW"/>
</dbReference>
<dbReference type="GO" id="GO:0005634">
    <property type="term" value="C:nucleus"/>
    <property type="evidence" value="ECO:0007669"/>
    <property type="project" value="TreeGrafter"/>
</dbReference>
<feature type="domain" description="Protein kinase" evidence="8">
    <location>
        <begin position="149"/>
        <end position="419"/>
    </location>
</feature>
<dbReference type="PANTHER" id="PTHR24345:SF0">
    <property type="entry name" value="CELL CYCLE SERINE_THREONINE-PROTEIN KINASE CDC5_MSD2"/>
    <property type="match status" value="1"/>
</dbReference>
<dbReference type="SMART" id="SM00220">
    <property type="entry name" value="S_TKc"/>
    <property type="match status" value="1"/>
</dbReference>
<accession>A0A078B297</accession>
<evidence type="ECO:0000256" key="6">
    <source>
        <dbReference type="PROSITE-ProRule" id="PRU10141"/>
    </source>
</evidence>
<dbReference type="SUPFAM" id="SSF56112">
    <property type="entry name" value="Protein kinase-like (PK-like)"/>
    <property type="match status" value="1"/>
</dbReference>
<dbReference type="OrthoDB" id="371082at2759"/>
<evidence type="ECO:0000313" key="9">
    <source>
        <dbReference type="EMBL" id="CDW87583.1"/>
    </source>
</evidence>
<evidence type="ECO:0000256" key="4">
    <source>
        <dbReference type="ARBA" id="ARBA00022777"/>
    </source>
</evidence>
<proteinExistence type="predicted"/>
<dbReference type="PROSITE" id="PS50011">
    <property type="entry name" value="PROTEIN_KINASE_DOM"/>
    <property type="match status" value="1"/>
</dbReference>
<dbReference type="AlphaFoldDB" id="A0A078B297"/>
<keyword evidence="10" id="KW-1185">Reference proteome</keyword>
<evidence type="ECO:0000256" key="7">
    <source>
        <dbReference type="SAM" id="MobiDB-lite"/>
    </source>
</evidence>
<dbReference type="InParanoid" id="A0A078B297"/>
<keyword evidence="1" id="KW-0723">Serine/threonine-protein kinase</keyword>
<name>A0A078B297_STYLE</name>
<evidence type="ECO:0000313" key="10">
    <source>
        <dbReference type="Proteomes" id="UP000039865"/>
    </source>
</evidence>
<keyword evidence="3 6" id="KW-0547">Nucleotide-binding</keyword>
<dbReference type="Gene3D" id="1.10.510.10">
    <property type="entry name" value="Transferase(Phosphotransferase) domain 1"/>
    <property type="match status" value="1"/>
</dbReference>
<dbReference type="InterPro" id="IPR017441">
    <property type="entry name" value="Protein_kinase_ATP_BS"/>
</dbReference>
<dbReference type="InterPro" id="IPR011009">
    <property type="entry name" value="Kinase-like_dom_sf"/>
</dbReference>
<evidence type="ECO:0000259" key="8">
    <source>
        <dbReference type="PROSITE" id="PS50011"/>
    </source>
</evidence>
<keyword evidence="4 9" id="KW-0418">Kinase</keyword>
<dbReference type="PROSITE" id="PS00108">
    <property type="entry name" value="PROTEIN_KINASE_ST"/>
    <property type="match status" value="1"/>
</dbReference>
<sequence>MHQDKSKLVFDNLFDRKFELKSIKNSEYVDILPDDCQIFSELKFSYNKNYQTDKETVVYMGLFEGKLIIFKELENTYLEYRADEYLDIDFCYMNVYYNNHSQIKDEIEKITLQRNKSTFQVYNNDSSELKIWIRFLNHYVVRIDKPHQYQILNALGSGANAEVFKVEKLQSNNFKSKKDKIKLYALKVTNKRSFDDLSRLTMLMKDEISVHRALRQCQSALQLKKVYESNKKIYMLVEYQEGGTLFDLIKDNIQLQEKDLQTIIAQLLLGLDFMHSKNLIHRDIKLDNILLNSNQEGVYEIRLADFGLAKQLQPNEFIYHKCGTPTYIAPEILRDKGYSVKADIFSLGSVMFNLVSGQYLFPHNQQYNLLLANKECDIRHVPSQIKQISAEGQDLLMKLIEPNPAKRLDAKQALNHPWFKKDKEALQEALKINSELSSMTLQKRSFINSSFFRDTKEITKNETEDFNSRQLRNHGTSGLISQSSFFQNKSRFGSQSRNGSKDSKESVNYYSLLQAHRNRPTSQRPAQKVRSKFSEMQFSNKSQESNRSSQKKLRRNRSYFAEEEKNRELVVQKKKSQFMRAIDDSNMQKLVAQNNQVIDLQVSHASGSENSIHDLKDKNLLDEWNVSDYDADEQIEQTREITEISDTIGSSRSKKFLQNKSATQVRRIFFDSNNIQE</sequence>